<dbReference type="AlphaFoldDB" id="A0A2A2HDT2"/>
<evidence type="ECO:0000313" key="3">
    <source>
        <dbReference type="EMBL" id="PWL08097.1"/>
    </source>
</evidence>
<keyword evidence="4" id="KW-1185">Reference proteome</keyword>
<evidence type="ECO:0000313" key="2">
    <source>
        <dbReference type="EMBL" id="PAV07582.1"/>
    </source>
</evidence>
<proteinExistence type="predicted"/>
<gene>
    <name evidence="2" type="ORF">ASJ82_07860</name>
    <name evidence="3" type="ORF">MSCUN_10280</name>
</gene>
<reference evidence="2 4" key="2">
    <citation type="journal article" date="2017" name="BMC Genomics">
        <title>Genomic analysis of methanogenic archaea reveals a shift towards energy conservation.</title>
        <authorList>
            <person name="Gilmore S.P."/>
            <person name="Henske J.K."/>
            <person name="Sexton J.A."/>
            <person name="Solomon K.V."/>
            <person name="Seppala S."/>
            <person name="Yoo J.I."/>
            <person name="Huyett L.M."/>
            <person name="Pressman A."/>
            <person name="Cogan J.Z."/>
            <person name="Kivenson V."/>
            <person name="Peng X."/>
            <person name="Tan Y."/>
            <person name="Valentine D.L."/>
            <person name="O'Malley M.A."/>
        </authorList>
    </citation>
    <scope>NUCLEOTIDE SEQUENCE [LARGE SCALE GENOMIC DNA]</scope>
    <source>
        <strain evidence="2 4">1R-7</strain>
    </source>
</reference>
<dbReference type="GO" id="GO:0009055">
    <property type="term" value="F:electron transfer activity"/>
    <property type="evidence" value="ECO:0007669"/>
    <property type="project" value="InterPro"/>
</dbReference>
<evidence type="ECO:0000313" key="4">
    <source>
        <dbReference type="Proteomes" id="UP000217528"/>
    </source>
</evidence>
<dbReference type="PROSITE" id="PS00201">
    <property type="entry name" value="FLAVODOXIN"/>
    <property type="match status" value="1"/>
</dbReference>
<dbReference type="InterPro" id="IPR029039">
    <property type="entry name" value="Flavoprotein-like_sf"/>
</dbReference>
<dbReference type="RefSeq" id="WP_095608467.1">
    <property type="nucleotide sequence ID" value="NZ_CAUHCB010000006.1"/>
</dbReference>
<name>A0A2A2HDT2_9EURY</name>
<dbReference type="EMBL" id="LWMS01000031">
    <property type="protein sequence ID" value="PWL08097.1"/>
    <property type="molecule type" value="Genomic_DNA"/>
</dbReference>
<dbReference type="Proteomes" id="UP000246004">
    <property type="component" value="Unassembled WGS sequence"/>
</dbReference>
<dbReference type="EMBL" id="LMVN01000011">
    <property type="protein sequence ID" value="PAV07582.1"/>
    <property type="molecule type" value="Genomic_DNA"/>
</dbReference>
<dbReference type="Gene3D" id="3.40.50.360">
    <property type="match status" value="1"/>
</dbReference>
<dbReference type="Proteomes" id="UP000217528">
    <property type="component" value="Unassembled WGS sequence"/>
</dbReference>
<accession>A0A2A2HDT2</accession>
<comment type="caution">
    <text evidence="2">The sequence shown here is derived from an EMBL/GenBank/DDBJ whole genome shotgun (WGS) entry which is preliminary data.</text>
</comment>
<dbReference type="Pfam" id="PF12724">
    <property type="entry name" value="Flavodoxin_5"/>
    <property type="match status" value="1"/>
</dbReference>
<dbReference type="SUPFAM" id="SSF52218">
    <property type="entry name" value="Flavoproteins"/>
    <property type="match status" value="1"/>
</dbReference>
<reference evidence="3 5" key="1">
    <citation type="submission" date="2016-04" db="EMBL/GenBank/DDBJ databases">
        <title>Genome sequence of Methanosphaera cuniculi DSM 4103.</title>
        <authorList>
            <person name="Poehlein A."/>
            <person name="Seedorf H."/>
            <person name="Daniel R."/>
        </authorList>
    </citation>
    <scope>NUCLEOTIDE SEQUENCE [LARGE SCALE GENOMIC DNA]</scope>
    <source>
        <strain evidence="3 5">DSM 4103</strain>
    </source>
</reference>
<dbReference type="GO" id="GO:0010181">
    <property type="term" value="F:FMN binding"/>
    <property type="evidence" value="ECO:0007669"/>
    <property type="project" value="InterPro"/>
</dbReference>
<sequence>MVKNAVYYYSKTGHTKKLADVIADELDVEAHSINEDVNDDIDTLFLGSSIYGNSIDPRLVDFFSKLGGRVNRIVNFSTSGMGRSSYDEIKALAESYGIKMYPDEFHTLGEFAGINADHPNEDDLKNARIFASNFK</sequence>
<organism evidence="2 4">
    <name type="scientific">Methanosphaera cuniculi</name>
    <dbReference type="NCBI Taxonomy" id="1077256"/>
    <lineage>
        <taxon>Archaea</taxon>
        <taxon>Methanobacteriati</taxon>
        <taxon>Methanobacteriota</taxon>
        <taxon>Methanomada group</taxon>
        <taxon>Methanobacteria</taxon>
        <taxon>Methanobacteriales</taxon>
        <taxon>Methanobacteriaceae</taxon>
        <taxon>Methanosphaera</taxon>
    </lineage>
</organism>
<evidence type="ECO:0000313" key="5">
    <source>
        <dbReference type="Proteomes" id="UP000246004"/>
    </source>
</evidence>
<protein>
    <submittedName>
        <fullName evidence="3">Flavodoxin</fullName>
    </submittedName>
</protein>
<evidence type="ECO:0000259" key="1">
    <source>
        <dbReference type="Pfam" id="PF12724"/>
    </source>
</evidence>
<dbReference type="OrthoDB" id="73155at2157"/>
<feature type="domain" description="Flavodoxin" evidence="1">
    <location>
        <begin position="6"/>
        <end position="71"/>
    </location>
</feature>
<dbReference type="InterPro" id="IPR001226">
    <property type="entry name" value="Flavodoxin_CS"/>
</dbReference>
<dbReference type="InterPro" id="IPR026816">
    <property type="entry name" value="Flavodoxin_dom"/>
</dbReference>